<dbReference type="GeneID" id="75834949"/>
<evidence type="ECO:0000256" key="2">
    <source>
        <dbReference type="ARBA" id="ARBA00023157"/>
    </source>
</evidence>
<evidence type="ECO:0000313" key="5">
    <source>
        <dbReference type="EMBL" id="KAI6778300.1"/>
    </source>
</evidence>
<feature type="signal peptide" evidence="3">
    <location>
        <begin position="1"/>
        <end position="20"/>
    </location>
</feature>
<dbReference type="Gene3D" id="3.30.30.10">
    <property type="entry name" value="Knottin, scorpion toxin-like"/>
    <property type="match status" value="1"/>
</dbReference>
<proteinExistence type="inferred from homology"/>
<sequence length="101" mass="10632">MKFFAATVTAFLASAALSSAAPAPDTVLPESPDLDRLHTYFQEALDKVEAAQAAEAEVEKRQPGGTTCTFLGDQACYASCIFQTGCGGYCASNNICTCYNC</sequence>
<reference evidence="5" key="2">
    <citation type="submission" date="2022-07" db="EMBL/GenBank/DDBJ databases">
        <authorList>
            <person name="Goncalves M.F.M."/>
            <person name="Hilario S."/>
            <person name="Van De Peer Y."/>
            <person name="Esteves A.C."/>
            <person name="Alves A."/>
        </authorList>
    </citation>
    <scope>NUCLEOTIDE SEQUENCE</scope>
    <source>
        <strain evidence="5">MUM 19.33</strain>
    </source>
</reference>
<keyword evidence="3" id="KW-0732">Signal</keyword>
<comment type="caution">
    <text evidence="5">The sequence shown here is derived from an EMBL/GenBank/DDBJ whole genome shotgun (WGS) entry which is preliminary data.</text>
</comment>
<dbReference type="GO" id="GO:0006952">
    <property type="term" value="P:defense response"/>
    <property type="evidence" value="ECO:0007669"/>
    <property type="project" value="InterPro"/>
</dbReference>
<feature type="chain" id="PRO_5040112132" description="Invertebrate defensins family profile domain-containing protein" evidence="3">
    <location>
        <begin position="21"/>
        <end position="101"/>
    </location>
</feature>
<dbReference type="AlphaFoldDB" id="A0A9P9XV46"/>
<evidence type="ECO:0000313" key="6">
    <source>
        <dbReference type="Proteomes" id="UP001055219"/>
    </source>
</evidence>
<dbReference type="RefSeq" id="XP_051359156.1">
    <property type="nucleotide sequence ID" value="XM_051509889.1"/>
</dbReference>
<name>A0A9P9XV46_9HYPO</name>
<dbReference type="Pfam" id="PF01097">
    <property type="entry name" value="Defensin_2"/>
    <property type="match status" value="1"/>
</dbReference>
<keyword evidence="6" id="KW-1185">Reference proteome</keyword>
<dbReference type="InterPro" id="IPR036574">
    <property type="entry name" value="Scorpion_toxin-like_sf"/>
</dbReference>
<dbReference type="EMBL" id="JAGIXG020000074">
    <property type="protein sequence ID" value="KAI6778300.1"/>
    <property type="molecule type" value="Genomic_DNA"/>
</dbReference>
<comment type="similarity">
    <text evidence="1">Belongs to the invertebrate defensin family.</text>
</comment>
<gene>
    <name evidence="5" type="ORF">J7T54_008478</name>
</gene>
<dbReference type="Proteomes" id="UP001055219">
    <property type="component" value="Unassembled WGS sequence"/>
</dbReference>
<organism evidence="5 6">
    <name type="scientific">Emericellopsis cladophorae</name>
    <dbReference type="NCBI Taxonomy" id="2686198"/>
    <lineage>
        <taxon>Eukaryota</taxon>
        <taxon>Fungi</taxon>
        <taxon>Dikarya</taxon>
        <taxon>Ascomycota</taxon>
        <taxon>Pezizomycotina</taxon>
        <taxon>Sordariomycetes</taxon>
        <taxon>Hypocreomycetidae</taxon>
        <taxon>Hypocreales</taxon>
        <taxon>Bionectriaceae</taxon>
        <taxon>Emericellopsis</taxon>
    </lineage>
</organism>
<keyword evidence="2" id="KW-1015">Disulfide bond</keyword>
<accession>A0A9P9XV46</accession>
<feature type="domain" description="Invertebrate defensins family profile" evidence="4">
    <location>
        <begin position="65"/>
        <end position="100"/>
    </location>
</feature>
<evidence type="ECO:0000259" key="4">
    <source>
        <dbReference type="PROSITE" id="PS51378"/>
    </source>
</evidence>
<evidence type="ECO:0000256" key="1">
    <source>
        <dbReference type="ARBA" id="ARBA00007085"/>
    </source>
</evidence>
<evidence type="ECO:0000256" key="3">
    <source>
        <dbReference type="SAM" id="SignalP"/>
    </source>
</evidence>
<reference evidence="5" key="1">
    <citation type="journal article" date="2021" name="J Fungi (Basel)">
        <title>Genomic and Metabolomic Analyses of the Marine Fungus Emericellopsis cladophorae: Insights into Saltwater Adaptability Mechanisms and Its Biosynthetic Potential.</title>
        <authorList>
            <person name="Goncalves M.F.M."/>
            <person name="Hilario S."/>
            <person name="Van de Peer Y."/>
            <person name="Esteves A.C."/>
            <person name="Alves A."/>
        </authorList>
    </citation>
    <scope>NUCLEOTIDE SEQUENCE</scope>
    <source>
        <strain evidence="5">MUM 19.33</strain>
    </source>
</reference>
<protein>
    <recommendedName>
        <fullName evidence="4">Invertebrate defensins family profile domain-containing protein</fullName>
    </recommendedName>
</protein>
<dbReference type="InterPro" id="IPR001542">
    <property type="entry name" value="Defensin_invertebrate/fungal"/>
</dbReference>
<dbReference type="PROSITE" id="PS51378">
    <property type="entry name" value="INVERT_DEFENSINS"/>
    <property type="match status" value="1"/>
</dbReference>